<proteinExistence type="predicted"/>
<comment type="caution">
    <text evidence="2">The sequence shown here is derived from an EMBL/GenBank/DDBJ whole genome shotgun (WGS) entry which is preliminary data.</text>
</comment>
<feature type="transmembrane region" description="Helical" evidence="1">
    <location>
        <begin position="40"/>
        <end position="60"/>
    </location>
</feature>
<protein>
    <recommendedName>
        <fullName evidence="4">DUF4386 family protein</fullName>
    </recommendedName>
</protein>
<gene>
    <name evidence="2" type="ORF">QO014_000440</name>
</gene>
<feature type="transmembrane region" description="Helical" evidence="1">
    <location>
        <begin position="147"/>
        <end position="164"/>
    </location>
</feature>
<organism evidence="2 3">
    <name type="scientific">Kaistia dalseonensis</name>
    <dbReference type="NCBI Taxonomy" id="410840"/>
    <lineage>
        <taxon>Bacteria</taxon>
        <taxon>Pseudomonadati</taxon>
        <taxon>Pseudomonadota</taxon>
        <taxon>Alphaproteobacteria</taxon>
        <taxon>Hyphomicrobiales</taxon>
        <taxon>Kaistiaceae</taxon>
        <taxon>Kaistia</taxon>
    </lineage>
</organism>
<keyword evidence="3" id="KW-1185">Reference proteome</keyword>
<dbReference type="Proteomes" id="UP001241603">
    <property type="component" value="Unassembled WGS sequence"/>
</dbReference>
<keyword evidence="1" id="KW-0472">Membrane</keyword>
<evidence type="ECO:0008006" key="4">
    <source>
        <dbReference type="Google" id="ProtNLM"/>
    </source>
</evidence>
<name>A0ABU0H188_9HYPH</name>
<evidence type="ECO:0000313" key="3">
    <source>
        <dbReference type="Proteomes" id="UP001241603"/>
    </source>
</evidence>
<evidence type="ECO:0000256" key="1">
    <source>
        <dbReference type="SAM" id="Phobius"/>
    </source>
</evidence>
<keyword evidence="1" id="KW-1133">Transmembrane helix</keyword>
<feature type="transmembrane region" description="Helical" evidence="1">
    <location>
        <begin position="72"/>
        <end position="97"/>
    </location>
</feature>
<dbReference type="EMBL" id="JAUSVO010000001">
    <property type="protein sequence ID" value="MDQ0436070.1"/>
    <property type="molecule type" value="Genomic_DNA"/>
</dbReference>
<sequence>MTARFGFWASIAAMFFALAYGVPQILQVVGWLTFPLDEILIFLPSLALAPSFVLASAALYEATRPERRIWSLAGLVLALHYAVLVSIVYVIQLAAVIPAKLAGGSDIARLFSCCATGNPLTAVDLLGYTLMSLATLFAAGAVTENRPLAVVFIANGLIAPFLILQTAYPALIAIGALWLVTFPLAMALLAVHFRRAARA</sequence>
<evidence type="ECO:0000313" key="2">
    <source>
        <dbReference type="EMBL" id="MDQ0436070.1"/>
    </source>
</evidence>
<keyword evidence="1" id="KW-0812">Transmembrane</keyword>
<dbReference type="RefSeq" id="WP_266347011.1">
    <property type="nucleotide sequence ID" value="NZ_JAPKNG010000001.1"/>
</dbReference>
<feature type="transmembrane region" description="Helical" evidence="1">
    <location>
        <begin position="170"/>
        <end position="191"/>
    </location>
</feature>
<accession>A0ABU0H188</accession>
<reference evidence="2 3" key="1">
    <citation type="submission" date="2023-07" db="EMBL/GenBank/DDBJ databases">
        <title>Genomic Encyclopedia of Type Strains, Phase IV (KMG-IV): sequencing the most valuable type-strain genomes for metagenomic binning, comparative biology and taxonomic classification.</title>
        <authorList>
            <person name="Goeker M."/>
        </authorList>
    </citation>
    <scope>NUCLEOTIDE SEQUENCE [LARGE SCALE GENOMIC DNA]</scope>
    <source>
        <strain evidence="2 3">B6-8</strain>
    </source>
</reference>
<feature type="transmembrane region" description="Helical" evidence="1">
    <location>
        <begin position="125"/>
        <end position="142"/>
    </location>
</feature>